<evidence type="ECO:0000256" key="3">
    <source>
        <dbReference type="ARBA" id="ARBA00022729"/>
    </source>
</evidence>
<dbReference type="InterPro" id="IPR006311">
    <property type="entry name" value="TAT_signal"/>
</dbReference>
<dbReference type="InterPro" id="IPR030395">
    <property type="entry name" value="GP_PDE_dom"/>
</dbReference>
<feature type="domain" description="GP-PDE" evidence="8">
    <location>
        <begin position="42"/>
        <end position="376"/>
    </location>
</feature>
<dbReference type="Gene3D" id="3.20.20.190">
    <property type="entry name" value="Phosphatidylinositol (PI) phosphodiesterase"/>
    <property type="match status" value="1"/>
</dbReference>
<comment type="caution">
    <text evidence="9">The sequence shown here is derived from an EMBL/GenBank/DDBJ whole genome shotgun (WGS) entry which is preliminary data.</text>
</comment>
<name>A0ABX0PMP8_9BURK</name>
<dbReference type="EMBL" id="JAAQOM010000025">
    <property type="protein sequence ID" value="NIA57643.1"/>
    <property type="molecule type" value="Genomic_DNA"/>
</dbReference>
<comment type="similarity">
    <text evidence="1">Belongs to the glycerophosphoryl diester phosphodiesterase family.</text>
</comment>
<feature type="chain" id="PRO_5045578554" description="glycerophosphodiester phosphodiesterase" evidence="7">
    <location>
        <begin position="24"/>
        <end position="380"/>
    </location>
</feature>
<evidence type="ECO:0000256" key="6">
    <source>
        <dbReference type="ARBA" id="ARBA00047512"/>
    </source>
</evidence>
<organism evidence="9 10">
    <name type="scientific">Telluria antibiotica</name>
    <dbReference type="NCBI Taxonomy" id="2717319"/>
    <lineage>
        <taxon>Bacteria</taxon>
        <taxon>Pseudomonadati</taxon>
        <taxon>Pseudomonadota</taxon>
        <taxon>Betaproteobacteria</taxon>
        <taxon>Burkholderiales</taxon>
        <taxon>Oxalobacteraceae</taxon>
        <taxon>Telluria group</taxon>
        <taxon>Telluria</taxon>
    </lineage>
</organism>
<dbReference type="Pfam" id="PF03009">
    <property type="entry name" value="GDPD"/>
    <property type="match status" value="1"/>
</dbReference>
<keyword evidence="5" id="KW-0378">Hydrolase</keyword>
<keyword evidence="4" id="KW-0319">Glycerol metabolism</keyword>
<evidence type="ECO:0000256" key="2">
    <source>
        <dbReference type="ARBA" id="ARBA00012247"/>
    </source>
</evidence>
<evidence type="ECO:0000313" key="9">
    <source>
        <dbReference type="EMBL" id="NIA57643.1"/>
    </source>
</evidence>
<evidence type="ECO:0000256" key="4">
    <source>
        <dbReference type="ARBA" id="ARBA00022798"/>
    </source>
</evidence>
<accession>A0ABX0PMP8</accession>
<dbReference type="InterPro" id="IPR017946">
    <property type="entry name" value="PLC-like_Pdiesterase_TIM-brl"/>
</dbReference>
<keyword evidence="10" id="KW-1185">Reference proteome</keyword>
<dbReference type="PROSITE" id="PS51318">
    <property type="entry name" value="TAT"/>
    <property type="match status" value="1"/>
</dbReference>
<evidence type="ECO:0000256" key="5">
    <source>
        <dbReference type="ARBA" id="ARBA00022801"/>
    </source>
</evidence>
<dbReference type="CDD" id="cd08602">
    <property type="entry name" value="GDPD_ScGlpQ1_like"/>
    <property type="match status" value="1"/>
</dbReference>
<dbReference type="SUPFAM" id="SSF51695">
    <property type="entry name" value="PLC-like phosphodiesterases"/>
    <property type="match status" value="1"/>
</dbReference>
<dbReference type="PANTHER" id="PTHR43620">
    <property type="entry name" value="GLYCEROPHOSPHORYL DIESTER PHOSPHODIESTERASE"/>
    <property type="match status" value="1"/>
</dbReference>
<feature type="signal peptide" evidence="7">
    <location>
        <begin position="1"/>
        <end position="23"/>
    </location>
</feature>
<comment type="catalytic activity">
    <reaction evidence="6">
        <text>a sn-glycero-3-phosphodiester + H2O = an alcohol + sn-glycerol 3-phosphate + H(+)</text>
        <dbReference type="Rhea" id="RHEA:12969"/>
        <dbReference type="ChEBI" id="CHEBI:15377"/>
        <dbReference type="ChEBI" id="CHEBI:15378"/>
        <dbReference type="ChEBI" id="CHEBI:30879"/>
        <dbReference type="ChEBI" id="CHEBI:57597"/>
        <dbReference type="ChEBI" id="CHEBI:83408"/>
        <dbReference type="EC" id="3.1.4.46"/>
    </reaction>
</comment>
<reference evidence="9 10" key="1">
    <citation type="submission" date="2020-03" db="EMBL/GenBank/DDBJ databases">
        <title>Genome sequence of strain Massilia sp. TW-1.</title>
        <authorList>
            <person name="Chaudhary D.K."/>
        </authorList>
    </citation>
    <scope>NUCLEOTIDE SEQUENCE [LARGE SCALE GENOMIC DNA]</scope>
    <source>
        <strain evidence="9 10">TW-1</strain>
    </source>
</reference>
<dbReference type="Proteomes" id="UP000716322">
    <property type="component" value="Unassembled WGS sequence"/>
</dbReference>
<sequence length="380" mass="41106">MTHTIFPPRRRFLQASAAGAALAALPRLASAQAARLDPRAKPTLYAHRGASALRPEHTLGSYAKAIEDGADFVEPDLVATKDGVLVARHENAITETTDVATRREFAARKTRKTIDGEVHDGWFVSDFTFAELKTLRAVERLPRMRGTAYDGQFQVVSFDEIIDFVAAEAAARGRTIGLIPELKHSTWFAQQGLPLEDRFIATLKAHEYTRRAPVVVQSFEVANLKALRKAGLGRPANVTLAQLVIAGGAYDMEQPADVVASGGRLTYGEMVTARGLRDVAAYADIVAPNTRAVIPLGKDERLAAPTALVADAHKAGLQVVVWTFRPENAFLAADFRNDAGPNARNDAGSVAEIRRYLETGIDGLFSDDSALARIAIDGRP</sequence>
<evidence type="ECO:0000256" key="7">
    <source>
        <dbReference type="SAM" id="SignalP"/>
    </source>
</evidence>
<dbReference type="PROSITE" id="PS51704">
    <property type="entry name" value="GP_PDE"/>
    <property type="match status" value="1"/>
</dbReference>
<gene>
    <name evidence="9" type="ORF">HAV22_28860</name>
</gene>
<dbReference type="RefSeq" id="WP_166864630.1">
    <property type="nucleotide sequence ID" value="NZ_JAAQOM010000025.1"/>
</dbReference>
<dbReference type="EC" id="3.1.4.46" evidence="2"/>
<dbReference type="PANTHER" id="PTHR43620:SF7">
    <property type="entry name" value="GLYCEROPHOSPHODIESTER PHOSPHODIESTERASE GDPD5-RELATED"/>
    <property type="match status" value="1"/>
</dbReference>
<keyword evidence="3 7" id="KW-0732">Signal</keyword>
<evidence type="ECO:0000313" key="10">
    <source>
        <dbReference type="Proteomes" id="UP000716322"/>
    </source>
</evidence>
<evidence type="ECO:0000256" key="1">
    <source>
        <dbReference type="ARBA" id="ARBA00007277"/>
    </source>
</evidence>
<protein>
    <recommendedName>
        <fullName evidence="2">glycerophosphodiester phosphodiesterase</fullName>
        <ecNumber evidence="2">3.1.4.46</ecNumber>
    </recommendedName>
</protein>
<proteinExistence type="inferred from homology"/>
<evidence type="ECO:0000259" key="8">
    <source>
        <dbReference type="PROSITE" id="PS51704"/>
    </source>
</evidence>